<keyword evidence="4 7" id="KW-0413">Isomerase</keyword>
<reference evidence="7 8" key="1">
    <citation type="submission" date="2022-10" db="EMBL/GenBank/DDBJ databases">
        <title>The complete genomes of actinobacterial strains from the NBC collection.</title>
        <authorList>
            <person name="Joergensen T.S."/>
            <person name="Alvarez Arevalo M."/>
            <person name="Sterndorff E.B."/>
            <person name="Faurdal D."/>
            <person name="Vuksanovic O."/>
            <person name="Mourched A.-S."/>
            <person name="Charusanti P."/>
            <person name="Shaw S."/>
            <person name="Blin K."/>
            <person name="Weber T."/>
        </authorList>
    </citation>
    <scope>NUCLEOTIDE SEQUENCE [LARGE SCALE GENOMIC DNA]</scope>
    <source>
        <strain evidence="7 8">NBC_00319</strain>
    </source>
</reference>
<dbReference type="EC" id="5.4.99.5" evidence="2"/>
<keyword evidence="3 5" id="KW-0732">Signal</keyword>
<evidence type="ECO:0000256" key="3">
    <source>
        <dbReference type="ARBA" id="ARBA00022729"/>
    </source>
</evidence>
<dbReference type="InterPro" id="IPR036263">
    <property type="entry name" value="Chorismate_II_sf"/>
</dbReference>
<dbReference type="NCBIfam" id="TIGR01806">
    <property type="entry name" value="CM_mono2"/>
    <property type="match status" value="1"/>
</dbReference>
<dbReference type="GO" id="GO:0004106">
    <property type="term" value="F:chorismate mutase activity"/>
    <property type="evidence" value="ECO:0007669"/>
    <property type="project" value="UniProtKB-EC"/>
</dbReference>
<feature type="chain" id="PRO_5043715942" description="chorismate mutase" evidence="5">
    <location>
        <begin position="28"/>
        <end position="198"/>
    </location>
</feature>
<dbReference type="PROSITE" id="PS51168">
    <property type="entry name" value="CHORISMATE_MUT_2"/>
    <property type="match status" value="1"/>
</dbReference>
<keyword evidence="8" id="KW-1185">Reference proteome</keyword>
<dbReference type="InterPro" id="IPR002701">
    <property type="entry name" value="CM_II_prokaryot"/>
</dbReference>
<evidence type="ECO:0000313" key="7">
    <source>
        <dbReference type="EMBL" id="WUM20665.1"/>
    </source>
</evidence>
<evidence type="ECO:0000256" key="4">
    <source>
        <dbReference type="ARBA" id="ARBA00023235"/>
    </source>
</evidence>
<evidence type="ECO:0000256" key="5">
    <source>
        <dbReference type="SAM" id="SignalP"/>
    </source>
</evidence>
<dbReference type="Pfam" id="PF01817">
    <property type="entry name" value="CM_2"/>
    <property type="match status" value="1"/>
</dbReference>
<dbReference type="PANTHER" id="PTHR38041:SF2">
    <property type="entry name" value="SECRETED CHORISMATE MUTASE"/>
    <property type="match status" value="1"/>
</dbReference>
<dbReference type="SUPFAM" id="SSF48600">
    <property type="entry name" value="Chorismate mutase II"/>
    <property type="match status" value="1"/>
</dbReference>
<feature type="domain" description="Chorismate mutase" evidence="6">
    <location>
        <begin position="27"/>
        <end position="118"/>
    </location>
</feature>
<feature type="signal peptide" evidence="5">
    <location>
        <begin position="1"/>
        <end position="27"/>
    </location>
</feature>
<dbReference type="PANTHER" id="PTHR38041">
    <property type="entry name" value="CHORISMATE MUTASE"/>
    <property type="match status" value="1"/>
</dbReference>
<organism evidence="7 8">
    <name type="scientific">Williamsia herbipolensis</name>
    <dbReference type="NCBI Taxonomy" id="1603258"/>
    <lineage>
        <taxon>Bacteria</taxon>
        <taxon>Bacillati</taxon>
        <taxon>Actinomycetota</taxon>
        <taxon>Actinomycetes</taxon>
        <taxon>Mycobacteriales</taxon>
        <taxon>Nocardiaceae</taxon>
        <taxon>Williamsia</taxon>
    </lineage>
</organism>
<dbReference type="InterPro" id="IPR036979">
    <property type="entry name" value="CM_dom_sf"/>
</dbReference>
<dbReference type="GO" id="GO:0009697">
    <property type="term" value="P:salicylic acid biosynthetic process"/>
    <property type="evidence" value="ECO:0007669"/>
    <property type="project" value="TreeGrafter"/>
</dbReference>
<dbReference type="KEGG" id="whr:OG579_02180"/>
<dbReference type="Gene3D" id="1.20.59.10">
    <property type="entry name" value="Chorismate mutase"/>
    <property type="match status" value="1"/>
</dbReference>
<dbReference type="SMART" id="SM00830">
    <property type="entry name" value="CM_2"/>
    <property type="match status" value="1"/>
</dbReference>
<dbReference type="InterPro" id="IPR008240">
    <property type="entry name" value="Chorismate_mutase_periplasmic"/>
</dbReference>
<dbReference type="InterPro" id="IPR051331">
    <property type="entry name" value="Chorismate_mutase-related"/>
</dbReference>
<sequence>MTSRPRLVLALVVTTLAVSVPAATASAAPTTSISTTSLPMTSAPGAGALVAPVVDRLLLADAVARSKWVSHGAIDDPARERAVIDAAVAGAPPATADRVRAVVRDQIEASKTVQRGLFAGWRAAPWTAPHAATDLSSTRRRISDLTTDIVARVVGHDPRDPACMADVASATLRTVAERGLTPLQIVASVQAERSLCAL</sequence>
<dbReference type="Proteomes" id="UP001432128">
    <property type="component" value="Chromosome"/>
</dbReference>
<comment type="pathway">
    <text evidence="1">Metabolic intermediate biosynthesis; prephenate biosynthesis; prephenate from chorismate: step 1/1.</text>
</comment>
<proteinExistence type="predicted"/>
<evidence type="ECO:0000313" key="8">
    <source>
        <dbReference type="Proteomes" id="UP001432128"/>
    </source>
</evidence>
<dbReference type="RefSeq" id="WP_328857906.1">
    <property type="nucleotide sequence ID" value="NZ_CP108021.1"/>
</dbReference>
<evidence type="ECO:0000256" key="1">
    <source>
        <dbReference type="ARBA" id="ARBA00004817"/>
    </source>
</evidence>
<evidence type="ECO:0000259" key="6">
    <source>
        <dbReference type="PROSITE" id="PS51168"/>
    </source>
</evidence>
<protein>
    <recommendedName>
        <fullName evidence="2">chorismate mutase</fullName>
        <ecNumber evidence="2">5.4.99.5</ecNumber>
    </recommendedName>
</protein>
<evidence type="ECO:0000256" key="2">
    <source>
        <dbReference type="ARBA" id="ARBA00012404"/>
    </source>
</evidence>
<gene>
    <name evidence="7" type="primary">aroQ</name>
    <name evidence="7" type="ORF">OG579_02180</name>
</gene>
<dbReference type="GO" id="GO:0046417">
    <property type="term" value="P:chorismate metabolic process"/>
    <property type="evidence" value="ECO:0007669"/>
    <property type="project" value="InterPro"/>
</dbReference>
<dbReference type="AlphaFoldDB" id="A0AAU4K3M6"/>
<name>A0AAU4K3M6_9NOCA</name>
<dbReference type="EMBL" id="CP108021">
    <property type="protein sequence ID" value="WUM20665.1"/>
    <property type="molecule type" value="Genomic_DNA"/>
</dbReference>
<accession>A0AAU4K3M6</accession>